<evidence type="ECO:0000256" key="5">
    <source>
        <dbReference type="ARBA" id="ARBA00023163"/>
    </source>
</evidence>
<dbReference type="Pfam" id="PF04542">
    <property type="entry name" value="Sigma70_r2"/>
    <property type="match status" value="1"/>
</dbReference>
<proteinExistence type="inferred from homology"/>
<dbReference type="EMBL" id="VLNY01000007">
    <property type="protein sequence ID" value="KAA0021857.1"/>
    <property type="molecule type" value="Genomic_DNA"/>
</dbReference>
<feature type="domain" description="RNA polymerase sigma-70 region 2" evidence="6">
    <location>
        <begin position="21"/>
        <end position="75"/>
    </location>
</feature>
<dbReference type="Gene3D" id="1.10.10.10">
    <property type="entry name" value="Winged helix-like DNA-binding domain superfamily/Winged helix DNA-binding domain"/>
    <property type="match status" value="1"/>
</dbReference>
<comment type="caution">
    <text evidence="8">The sequence shown here is derived from an EMBL/GenBank/DDBJ whole genome shotgun (WGS) entry which is preliminary data.</text>
</comment>
<evidence type="ECO:0000259" key="7">
    <source>
        <dbReference type="Pfam" id="PF08281"/>
    </source>
</evidence>
<sequence length="167" mass="18445">MGEEGFALYVAEEFTAAAKRAAGRFDGWADGEDAVQEALIRAWLTTEQGTEIRSLPAWITTVAHNVGLDTIRSRRAEERALRRIGLPQNMIGGLDRLERLGEVADAIIELPRRQAEVLVLHYYGDLSVAEIGEHLGITPGTVKALCTAPVQSWRHRFGDLRQRGAGR</sequence>
<keyword evidence="5" id="KW-0804">Transcription</keyword>
<dbReference type="PANTHER" id="PTHR43133">
    <property type="entry name" value="RNA POLYMERASE ECF-TYPE SIGMA FACTO"/>
    <property type="match status" value="1"/>
</dbReference>
<protein>
    <submittedName>
        <fullName evidence="8">Sigma-70 family RNA polymerase sigma factor</fullName>
    </submittedName>
</protein>
<dbReference type="InterPro" id="IPR013249">
    <property type="entry name" value="RNA_pol_sigma70_r4_t2"/>
</dbReference>
<evidence type="ECO:0000259" key="6">
    <source>
        <dbReference type="Pfam" id="PF04542"/>
    </source>
</evidence>
<dbReference type="InterPro" id="IPR014284">
    <property type="entry name" value="RNA_pol_sigma-70_dom"/>
</dbReference>
<evidence type="ECO:0000256" key="3">
    <source>
        <dbReference type="ARBA" id="ARBA00023082"/>
    </source>
</evidence>
<dbReference type="GO" id="GO:0016987">
    <property type="term" value="F:sigma factor activity"/>
    <property type="evidence" value="ECO:0007669"/>
    <property type="project" value="UniProtKB-KW"/>
</dbReference>
<dbReference type="AlphaFoldDB" id="A0A5A7SAJ2"/>
<dbReference type="GO" id="GO:0006352">
    <property type="term" value="P:DNA-templated transcription initiation"/>
    <property type="evidence" value="ECO:0007669"/>
    <property type="project" value="InterPro"/>
</dbReference>
<accession>A0A5A7SAJ2</accession>
<dbReference type="PANTHER" id="PTHR43133:SF52">
    <property type="entry name" value="ECF RNA POLYMERASE SIGMA FACTOR SIGL"/>
    <property type="match status" value="1"/>
</dbReference>
<feature type="domain" description="RNA polymerase sigma factor 70 region 4 type 2" evidence="7">
    <location>
        <begin position="102"/>
        <end position="144"/>
    </location>
</feature>
<dbReference type="Pfam" id="PF08281">
    <property type="entry name" value="Sigma70_r4_2"/>
    <property type="match status" value="1"/>
</dbReference>
<dbReference type="InterPro" id="IPR013324">
    <property type="entry name" value="RNA_pol_sigma_r3/r4-like"/>
</dbReference>
<dbReference type="CDD" id="cd06171">
    <property type="entry name" value="Sigma70_r4"/>
    <property type="match status" value="1"/>
</dbReference>
<evidence type="ECO:0000256" key="2">
    <source>
        <dbReference type="ARBA" id="ARBA00023015"/>
    </source>
</evidence>
<dbReference type="SUPFAM" id="SSF88659">
    <property type="entry name" value="Sigma3 and sigma4 domains of RNA polymerase sigma factors"/>
    <property type="match status" value="1"/>
</dbReference>
<evidence type="ECO:0000256" key="1">
    <source>
        <dbReference type="ARBA" id="ARBA00010641"/>
    </source>
</evidence>
<name>A0A5A7SAJ2_9NOCA</name>
<evidence type="ECO:0000256" key="4">
    <source>
        <dbReference type="ARBA" id="ARBA00023125"/>
    </source>
</evidence>
<comment type="similarity">
    <text evidence="1">Belongs to the sigma-70 factor family. ECF subfamily.</text>
</comment>
<dbReference type="OrthoDB" id="3692620at2"/>
<dbReference type="NCBIfam" id="TIGR02937">
    <property type="entry name" value="sigma70-ECF"/>
    <property type="match status" value="1"/>
</dbReference>
<dbReference type="InterPro" id="IPR013325">
    <property type="entry name" value="RNA_pol_sigma_r2"/>
</dbReference>
<gene>
    <name evidence="8" type="ORF">FOY51_15785</name>
</gene>
<keyword evidence="4" id="KW-0238">DNA-binding</keyword>
<keyword evidence="9" id="KW-1185">Reference proteome</keyword>
<dbReference type="RefSeq" id="WP_149431220.1">
    <property type="nucleotide sequence ID" value="NZ_VLNY01000007.1"/>
</dbReference>
<dbReference type="Gene3D" id="1.10.1740.10">
    <property type="match status" value="1"/>
</dbReference>
<reference evidence="8 9" key="1">
    <citation type="submission" date="2019-07" db="EMBL/GenBank/DDBJ databases">
        <title>Rhodococcus cavernicolus sp. nov., isolated from a cave.</title>
        <authorList>
            <person name="Lee S.D."/>
        </authorList>
    </citation>
    <scope>NUCLEOTIDE SEQUENCE [LARGE SCALE GENOMIC DNA]</scope>
    <source>
        <strain evidence="8 9">C1-24</strain>
    </source>
</reference>
<dbReference type="GO" id="GO:0003677">
    <property type="term" value="F:DNA binding"/>
    <property type="evidence" value="ECO:0007669"/>
    <property type="project" value="UniProtKB-KW"/>
</dbReference>
<evidence type="ECO:0000313" key="8">
    <source>
        <dbReference type="EMBL" id="KAA0021857.1"/>
    </source>
</evidence>
<keyword evidence="3" id="KW-0731">Sigma factor</keyword>
<dbReference type="InterPro" id="IPR036388">
    <property type="entry name" value="WH-like_DNA-bd_sf"/>
</dbReference>
<dbReference type="Proteomes" id="UP000322244">
    <property type="component" value="Unassembled WGS sequence"/>
</dbReference>
<evidence type="ECO:0000313" key="9">
    <source>
        <dbReference type="Proteomes" id="UP000322244"/>
    </source>
</evidence>
<organism evidence="8 9">
    <name type="scientific">Antrihabitans cavernicola</name>
    <dbReference type="NCBI Taxonomy" id="2495913"/>
    <lineage>
        <taxon>Bacteria</taxon>
        <taxon>Bacillati</taxon>
        <taxon>Actinomycetota</taxon>
        <taxon>Actinomycetes</taxon>
        <taxon>Mycobacteriales</taxon>
        <taxon>Nocardiaceae</taxon>
        <taxon>Antrihabitans</taxon>
    </lineage>
</organism>
<dbReference type="SUPFAM" id="SSF88946">
    <property type="entry name" value="Sigma2 domain of RNA polymerase sigma factors"/>
    <property type="match status" value="1"/>
</dbReference>
<dbReference type="InterPro" id="IPR007627">
    <property type="entry name" value="RNA_pol_sigma70_r2"/>
</dbReference>
<dbReference type="InterPro" id="IPR039425">
    <property type="entry name" value="RNA_pol_sigma-70-like"/>
</dbReference>
<keyword evidence="2" id="KW-0805">Transcription regulation</keyword>